<evidence type="ECO:0000313" key="2">
    <source>
        <dbReference type="Proteomes" id="UP001180481"/>
    </source>
</evidence>
<name>A0ABY9RAY9_9FLAO</name>
<dbReference type="PROSITE" id="PS51257">
    <property type="entry name" value="PROKAR_LIPOPROTEIN"/>
    <property type="match status" value="1"/>
</dbReference>
<gene>
    <name evidence="1" type="ORF">RF683_02825</name>
</gene>
<evidence type="ECO:0000313" key="1">
    <source>
        <dbReference type="EMBL" id="WMW78396.1"/>
    </source>
</evidence>
<dbReference type="Proteomes" id="UP001180481">
    <property type="component" value="Chromosome"/>
</dbReference>
<dbReference type="EMBL" id="CP133721">
    <property type="protein sequence ID" value="WMW78396.1"/>
    <property type="molecule type" value="Genomic_DNA"/>
</dbReference>
<accession>A0ABY9RAY9</accession>
<reference evidence="1" key="1">
    <citation type="submission" date="2023-09" db="EMBL/GenBank/DDBJ databases">
        <title>Flavobacterium sp. 20NA77.7 isolated from freshwater.</title>
        <authorList>
            <person name="Le V."/>
            <person name="Ko S.-R."/>
            <person name="Ahn C.-Y."/>
            <person name="Oh H.-M."/>
        </authorList>
    </citation>
    <scope>NUCLEOTIDE SEQUENCE</scope>
    <source>
        <strain evidence="1">20NA77.7</strain>
    </source>
</reference>
<keyword evidence="2" id="KW-1185">Reference proteome</keyword>
<evidence type="ECO:0008006" key="3">
    <source>
        <dbReference type="Google" id="ProtNLM"/>
    </source>
</evidence>
<protein>
    <recommendedName>
        <fullName evidence="3">Lipoprotein</fullName>
    </recommendedName>
</protein>
<sequence length="175" mass="20891">MEIKNKFYIVFFSVLLLISCKKETNTEVNSSLNDNKAIVSLKDKEEENHIVVNKDSINMRSIFNKFEKNIKLSTNEYRFFCHYIINNNDESLSENTGYLVFQYFLNNKSYCNDFQVYLKTEKDQIKDKVLVVLVQSMCIDLADEKYDYYKLINDFSFFKESRLIKKELEECVSNY</sequence>
<proteinExistence type="predicted"/>
<dbReference type="RefSeq" id="WP_309532704.1">
    <property type="nucleotide sequence ID" value="NZ_CP133721.1"/>
</dbReference>
<organism evidence="1 2">
    <name type="scientific">Flavobacterium nakdongensis</name>
    <dbReference type="NCBI Taxonomy" id="3073563"/>
    <lineage>
        <taxon>Bacteria</taxon>
        <taxon>Pseudomonadati</taxon>
        <taxon>Bacteroidota</taxon>
        <taxon>Flavobacteriia</taxon>
        <taxon>Flavobacteriales</taxon>
        <taxon>Flavobacteriaceae</taxon>
        <taxon>Flavobacterium</taxon>
    </lineage>
</organism>